<name>A0A081DDT9_NONUL</name>
<organism evidence="4 5">
    <name type="scientific">Nonlabens ulvanivorans</name>
    <name type="common">Persicivirga ulvanivorans</name>
    <dbReference type="NCBI Taxonomy" id="906888"/>
    <lineage>
        <taxon>Bacteria</taxon>
        <taxon>Pseudomonadati</taxon>
        <taxon>Bacteroidota</taxon>
        <taxon>Flavobacteriia</taxon>
        <taxon>Flavobacteriales</taxon>
        <taxon>Flavobacteriaceae</taxon>
        <taxon>Nonlabens</taxon>
    </lineage>
</organism>
<feature type="chain" id="PRO_5001756734" description="Secretion system C-terminal sorting domain-containing protein" evidence="2">
    <location>
        <begin position="22"/>
        <end position="1008"/>
    </location>
</feature>
<dbReference type="AlphaFoldDB" id="A0A081DDT9"/>
<evidence type="ECO:0000259" key="3">
    <source>
        <dbReference type="Pfam" id="PF18962"/>
    </source>
</evidence>
<dbReference type="InterPro" id="IPR026444">
    <property type="entry name" value="Secre_tail"/>
</dbReference>
<feature type="domain" description="Secretion system C-terminal sorting" evidence="3">
    <location>
        <begin position="935"/>
        <end position="1001"/>
    </location>
</feature>
<reference evidence="4 5" key="1">
    <citation type="journal article" date="2014" name="Genome Announc.">
        <title>Draft Genome Sequences of Marine Flavobacterium Nonlabens Strains NR17, NR24, NR27, NR32, NR33, and Ara13.</title>
        <authorList>
            <person name="Nakanishi M."/>
            <person name="Meirelles P."/>
            <person name="Suzuki R."/>
            <person name="Takatani N."/>
            <person name="Mino S."/>
            <person name="Suda W."/>
            <person name="Oshima K."/>
            <person name="Hattori M."/>
            <person name="Ohkuma M."/>
            <person name="Hosokawa M."/>
            <person name="Miyashita K."/>
            <person name="Thompson F.L."/>
            <person name="Niwa A."/>
            <person name="Sawabe T."/>
            <person name="Sawabe T."/>
        </authorList>
    </citation>
    <scope>NUCLEOTIDE SEQUENCE [LARGE SCALE GENOMIC DNA]</scope>
    <source>
        <strain evidence="5">JCM19296</strain>
    </source>
</reference>
<evidence type="ECO:0000256" key="1">
    <source>
        <dbReference type="ARBA" id="ARBA00022729"/>
    </source>
</evidence>
<gene>
    <name evidence="4" type="ORF">JCM19296_2689</name>
</gene>
<accession>A0A081DDT9</accession>
<dbReference type="Pfam" id="PF18962">
    <property type="entry name" value="Por_Secre_tail"/>
    <property type="match status" value="1"/>
</dbReference>
<comment type="caution">
    <text evidence="4">The sequence shown here is derived from an EMBL/GenBank/DDBJ whole genome shotgun (WGS) entry which is preliminary data.</text>
</comment>
<evidence type="ECO:0000313" key="5">
    <source>
        <dbReference type="Proteomes" id="UP000028980"/>
    </source>
</evidence>
<evidence type="ECO:0000256" key="2">
    <source>
        <dbReference type="SAM" id="SignalP"/>
    </source>
</evidence>
<proteinExistence type="predicted"/>
<dbReference type="Proteomes" id="UP000028980">
    <property type="component" value="Unassembled WGS sequence"/>
</dbReference>
<feature type="signal peptide" evidence="2">
    <location>
        <begin position="1"/>
        <end position="21"/>
    </location>
</feature>
<dbReference type="EMBL" id="BBLG01000006">
    <property type="protein sequence ID" value="GAK77085.1"/>
    <property type="molecule type" value="Genomic_DNA"/>
</dbReference>
<protein>
    <recommendedName>
        <fullName evidence="3">Secretion system C-terminal sorting domain-containing protein</fullName>
    </recommendedName>
</protein>
<sequence>MKSIHTIIVMFFILCSSCSYGQNIIDMNLISINEAGDSKPSSFTPAASGFYFKVNPSFSKQDIYFTDGTEIGTQLVYDNPNNNDVNIVGSLGDNLFFSVDTAFGEETLFYFDKSINNITQLAIYSSNFTSSAFYRYILDFTVYNGVAYFSAYNSQTGYELHQSDGTIAGTLLTMDINSYSSARGSFPRDFTLLNGNLLFTADDISTTQNTYLSSIWRITSNGNIEKITNTISDNMSSAQIINNELYYLSYNQNTGQNDIYKTDGSVFNESIVLNYSSSPNQYIYKLIGNINDDILFTARKSNNDVNLESVNINSLATTTLNTLQSSATFYDSDDFQSVQLNNKIIFTLGVPFGPYDINLFRTDGTVTGSYFLNNNTSIQPQMRARIIHKTPNDHIIFTGENDTNGNAAFYHLDPSNDQITITNKIFGSGSSGAKNEFLSYNNTTYLLADDGLSGFELFSYDELQDIAIKIVDIENKGNFTDNSTGSGYPINSIIPFKQGFITFGSNGANSDFPNLANNIYFYDPTNQSINSLHEGALSFATNFIEQIPLISNDNYTIFAANNGLDGYEPWITDGTEVGTFQLRNINPNGSSIGQYSVFRKANNHFFFSADNGTNTKIYYTNGTMQGSGIFNPLNETGDYRLTNVNFSNNHYYFGYADGTNEKVIITDNNFNLIDSFIQPSNFSYFHVFNDIIITIEPDASTNYNNHDIYFQTNSTNRQFVGNFFSPYGEINNTYRFPRIRNTLTLNNQFHFIIGNRHIISTDGTIAGTTRTPTLLGGAINHLFSINNRIFATDEYLPNTTGKSANIVEINVGGVATDPFASVPSSSALGRTYTHTSTHIIRTDFPTGNIPNLTVYDVSNNSFSSVNYNIVNNSFPFQNNNLTNPLDPIFNENEILALGGRSNEHGLELYSGLVDYSTLNLNNEVSDSLKLKAPSIYPNPVDRKFYINANNLEIIKINLYDLTGKEINITSRFNSTDNTIELSGIHKGIYILNIELINDTNHSIKVIKD</sequence>
<dbReference type="NCBIfam" id="TIGR04183">
    <property type="entry name" value="Por_Secre_tail"/>
    <property type="match status" value="1"/>
</dbReference>
<evidence type="ECO:0000313" key="4">
    <source>
        <dbReference type="EMBL" id="GAK77085.1"/>
    </source>
</evidence>
<keyword evidence="1 2" id="KW-0732">Signal</keyword>